<sequence>MDTLFATLLASAALALSAPPPAEEESAAPAVSERILSTSPSYVRMEPVSASVRAGAYMGGVLEVQFALDIPDEALREQARASTLRLRDGYVTALTSYGGLGYRAGDVPDFVRITRLLQQSTDRTLGARGAEVLIRSIALHEP</sequence>
<name>A0ABQ1XBN3_9PROT</name>
<evidence type="ECO:0000256" key="1">
    <source>
        <dbReference type="SAM" id="SignalP"/>
    </source>
</evidence>
<comment type="caution">
    <text evidence="2">The sequence shown here is derived from an EMBL/GenBank/DDBJ whole genome shotgun (WGS) entry which is preliminary data.</text>
</comment>
<proteinExistence type="predicted"/>
<gene>
    <name evidence="2" type="ORF">GCM10007420_00420</name>
</gene>
<dbReference type="Proteomes" id="UP000648722">
    <property type="component" value="Unassembled WGS sequence"/>
</dbReference>
<reference evidence="3" key="1">
    <citation type="journal article" date="2019" name="Int. J. Syst. Evol. Microbiol.">
        <title>The Global Catalogue of Microorganisms (GCM) 10K type strain sequencing project: providing services to taxonomists for standard genome sequencing and annotation.</title>
        <authorList>
            <consortium name="The Broad Institute Genomics Platform"/>
            <consortium name="The Broad Institute Genome Sequencing Center for Infectious Disease"/>
            <person name="Wu L."/>
            <person name="Ma J."/>
        </authorList>
    </citation>
    <scope>NUCLEOTIDE SEQUENCE [LARGE SCALE GENOMIC DNA]</scope>
    <source>
        <strain evidence="3">CGMCC 1.12766</strain>
    </source>
</reference>
<evidence type="ECO:0000313" key="2">
    <source>
        <dbReference type="EMBL" id="GGG89359.1"/>
    </source>
</evidence>
<feature type="chain" id="PRO_5045786583" description="Flagellar basal body-associated protein FliL" evidence="1">
    <location>
        <begin position="23"/>
        <end position="142"/>
    </location>
</feature>
<organism evidence="2 3">
    <name type="scientific">Glycocaulis albus</name>
    <dbReference type="NCBI Taxonomy" id="1382801"/>
    <lineage>
        <taxon>Bacteria</taxon>
        <taxon>Pseudomonadati</taxon>
        <taxon>Pseudomonadota</taxon>
        <taxon>Alphaproteobacteria</taxon>
        <taxon>Maricaulales</taxon>
        <taxon>Maricaulaceae</taxon>
        <taxon>Glycocaulis</taxon>
    </lineage>
</organism>
<evidence type="ECO:0008006" key="4">
    <source>
        <dbReference type="Google" id="ProtNLM"/>
    </source>
</evidence>
<accession>A0ABQ1XBN3</accession>
<evidence type="ECO:0000313" key="3">
    <source>
        <dbReference type="Proteomes" id="UP000648722"/>
    </source>
</evidence>
<protein>
    <recommendedName>
        <fullName evidence="4">Flagellar basal body-associated protein FliL</fullName>
    </recommendedName>
</protein>
<dbReference type="RefSeq" id="WP_188450539.1">
    <property type="nucleotide sequence ID" value="NZ_BMFS01000001.1"/>
</dbReference>
<feature type="signal peptide" evidence="1">
    <location>
        <begin position="1"/>
        <end position="22"/>
    </location>
</feature>
<dbReference type="EMBL" id="BMFS01000001">
    <property type="protein sequence ID" value="GGG89359.1"/>
    <property type="molecule type" value="Genomic_DNA"/>
</dbReference>
<keyword evidence="1" id="KW-0732">Signal</keyword>
<keyword evidence="3" id="KW-1185">Reference proteome</keyword>